<dbReference type="Pfam" id="PF07676">
    <property type="entry name" value="PD40"/>
    <property type="match status" value="5"/>
</dbReference>
<dbReference type="SUPFAM" id="SSF82171">
    <property type="entry name" value="DPP6 N-terminal domain-like"/>
    <property type="match status" value="1"/>
</dbReference>
<sequence length="408" mass="42864">MRTTARYAGAVLGAVVTLVAATPAHADEIGAVIRVSVGTDGTEGDDDSREPAISADGRYVVFSSESRLAPADTNYADDVYLRDTATGTTELISVGPDGNAVPYGDSNLPRVSADGRYVAFTSSAAVTAGTTGGTYLRDRGTGTTTRVGPNSYWFDGPDLSADGRYVVFTSTSDALPQDRNGSRDVYLWDNLVRSLSVVSIDPAYPYTTTAGDSESPTISDNGRYIAFRTRSSVLGGSVDGRVVVRDRWAGTTTPVSAASVDGVGAPAISGDGNWIAYSKNRGEHDSDVLLWERATGTTSVASVNTAGRPASGVSLTPRISGDGRYVVYYSSSRELVAQTPSAPVSFFLFDRLTGRNSVAVTPPDDAFYGSETADISDDGRYVASETESATLVPGDTNGEFDVFRTRVS</sequence>
<feature type="chain" id="PRO_5035242200" evidence="2">
    <location>
        <begin position="27"/>
        <end position="408"/>
    </location>
</feature>
<keyword evidence="4" id="KW-1185">Reference proteome</keyword>
<evidence type="ECO:0000313" key="3">
    <source>
        <dbReference type="EMBL" id="GIJ49602.1"/>
    </source>
</evidence>
<dbReference type="PANTHER" id="PTHR36842">
    <property type="entry name" value="PROTEIN TOLB HOMOLOG"/>
    <property type="match status" value="1"/>
</dbReference>
<comment type="caution">
    <text evidence="3">The sequence shown here is derived from an EMBL/GenBank/DDBJ whole genome shotgun (WGS) entry which is preliminary data.</text>
</comment>
<dbReference type="AlphaFoldDB" id="A0A8J4DUX9"/>
<dbReference type="RefSeq" id="WP_203903075.1">
    <property type="nucleotide sequence ID" value="NZ_BOPF01000029.1"/>
</dbReference>
<gene>
    <name evidence="3" type="ORF">Val02_64880</name>
</gene>
<dbReference type="Gene3D" id="2.120.10.30">
    <property type="entry name" value="TolB, C-terminal domain"/>
    <property type="match status" value="2"/>
</dbReference>
<protein>
    <submittedName>
        <fullName evidence="3">Uncharacterized protein</fullName>
    </submittedName>
</protein>
<reference evidence="3" key="1">
    <citation type="submission" date="2021-01" db="EMBL/GenBank/DDBJ databases">
        <title>Whole genome shotgun sequence of Virgisporangium aliadipatigenens NBRC 105644.</title>
        <authorList>
            <person name="Komaki H."/>
            <person name="Tamura T."/>
        </authorList>
    </citation>
    <scope>NUCLEOTIDE SEQUENCE</scope>
    <source>
        <strain evidence="3">NBRC 105644</strain>
    </source>
</reference>
<evidence type="ECO:0000313" key="4">
    <source>
        <dbReference type="Proteomes" id="UP000619260"/>
    </source>
</evidence>
<evidence type="ECO:0000256" key="1">
    <source>
        <dbReference type="ARBA" id="ARBA00009820"/>
    </source>
</evidence>
<proteinExistence type="inferred from homology"/>
<accession>A0A8J4DUX9</accession>
<feature type="signal peptide" evidence="2">
    <location>
        <begin position="1"/>
        <end position="26"/>
    </location>
</feature>
<name>A0A8J4DUX9_9ACTN</name>
<evidence type="ECO:0000256" key="2">
    <source>
        <dbReference type="SAM" id="SignalP"/>
    </source>
</evidence>
<organism evidence="3 4">
    <name type="scientific">Virgisporangium aliadipatigenens</name>
    <dbReference type="NCBI Taxonomy" id="741659"/>
    <lineage>
        <taxon>Bacteria</taxon>
        <taxon>Bacillati</taxon>
        <taxon>Actinomycetota</taxon>
        <taxon>Actinomycetes</taxon>
        <taxon>Micromonosporales</taxon>
        <taxon>Micromonosporaceae</taxon>
        <taxon>Virgisporangium</taxon>
    </lineage>
</organism>
<keyword evidence="2" id="KW-0732">Signal</keyword>
<dbReference type="EMBL" id="BOPF01000029">
    <property type="protein sequence ID" value="GIJ49602.1"/>
    <property type="molecule type" value="Genomic_DNA"/>
</dbReference>
<comment type="similarity">
    <text evidence="1">Belongs to the TolB family.</text>
</comment>
<dbReference type="InterPro" id="IPR011042">
    <property type="entry name" value="6-blade_b-propeller_TolB-like"/>
</dbReference>
<dbReference type="InterPro" id="IPR011659">
    <property type="entry name" value="WD40"/>
</dbReference>
<dbReference type="Proteomes" id="UP000619260">
    <property type="component" value="Unassembled WGS sequence"/>
</dbReference>